<evidence type="ECO:0000313" key="5">
    <source>
        <dbReference type="Proteomes" id="UP000009328"/>
    </source>
</evidence>
<reference evidence="4 5" key="1">
    <citation type="journal article" date="2012" name="Eukaryot. Cell">
        <title>Draft genome sequence of Wickerhamomyces ciferrii NRRL Y-1031 F-60-10.</title>
        <authorList>
            <person name="Schneider J."/>
            <person name="Andrea H."/>
            <person name="Blom J."/>
            <person name="Jaenicke S."/>
            <person name="Ruckert C."/>
            <person name="Schorsch C."/>
            <person name="Szczepanowski R."/>
            <person name="Farwick M."/>
            <person name="Goesmann A."/>
            <person name="Puhler A."/>
            <person name="Schaffer S."/>
            <person name="Tauch A."/>
            <person name="Kohler T."/>
            <person name="Brinkrolf K."/>
        </authorList>
    </citation>
    <scope>NUCLEOTIDE SEQUENCE [LARGE SCALE GENOMIC DNA]</scope>
    <source>
        <strain evidence="5">ATCC 14091 / BCRC 22168 / CBS 111 / JCM 3599 / NBRC 0793 / NRRL Y-1031 F-60-10</strain>
    </source>
</reference>
<feature type="region of interest" description="Disordered" evidence="2">
    <location>
        <begin position="251"/>
        <end position="299"/>
    </location>
</feature>
<dbReference type="InterPro" id="IPR019273">
    <property type="entry name" value="Lunapark_Znf"/>
</dbReference>
<dbReference type="HOGENOM" id="CLU_043850_2_0_1"/>
<keyword evidence="1" id="KW-0863">Zinc-finger</keyword>
<sequence length="299" mass="34208">MGWLSFLKSKDFDPSTFEKELSALSSKINKNERSIGVFKYHQRQSKSFVLIYGVFGYFFTLVYLLIKNGLEFHRYDHLEIGLIVATPILITLIIKIITLYFNTRINRIENHIEHLKQTHESKIEELKTKTNFQSTHALLTRFADGGDLNAQIDEELLAKQKQLEEFNKLSLEGNNESQRFNAYQGEGNERHWYDTIIDTVVGADELSPNNRYALICPNCSSHNGLAPPGQLPEFVRYICPRCGLLNGKEQPLETPLEKSDIESKGQNQDPKEKKDPVSVPIETIETKQASTTGSSRRKE</sequence>
<comment type="subcellular location">
    <subcellularLocation>
        <location evidence="1">Endoplasmic reticulum membrane</location>
        <topology evidence="1">Multi-pass membrane protein</topology>
    </subcellularLocation>
</comment>
<keyword evidence="1" id="KW-0472">Membrane</keyword>
<dbReference type="GO" id="GO:0098826">
    <property type="term" value="C:endoplasmic reticulum tubular network membrane"/>
    <property type="evidence" value="ECO:0007669"/>
    <property type="project" value="UniProtKB-UniRule"/>
</dbReference>
<feature type="transmembrane region" description="Helical" evidence="1">
    <location>
        <begin position="48"/>
        <end position="66"/>
    </location>
</feature>
<organism evidence="4 5">
    <name type="scientific">Wickerhamomyces ciferrii (strain ATCC 14091 / BCRC 22168 / CBS 111 / JCM 3599 / NBRC 0793 / NRRL Y-1031 F-60-10)</name>
    <name type="common">Yeast</name>
    <name type="synonym">Pichia ciferrii</name>
    <dbReference type="NCBI Taxonomy" id="1206466"/>
    <lineage>
        <taxon>Eukaryota</taxon>
        <taxon>Fungi</taxon>
        <taxon>Dikarya</taxon>
        <taxon>Ascomycota</taxon>
        <taxon>Saccharomycotina</taxon>
        <taxon>Saccharomycetes</taxon>
        <taxon>Phaffomycetales</taxon>
        <taxon>Wickerhamomycetaceae</taxon>
        <taxon>Wickerhamomyces</taxon>
    </lineage>
</organism>
<comment type="similarity">
    <text evidence="1">Belongs to the lunapark family.</text>
</comment>
<keyword evidence="1" id="KW-0862">Zinc</keyword>
<dbReference type="InParanoid" id="K0KQH9"/>
<feature type="domain" description="Lunapark zinc ribbon" evidence="3">
    <location>
        <begin position="192"/>
        <end position="246"/>
    </location>
</feature>
<dbReference type="Proteomes" id="UP000009328">
    <property type="component" value="Unassembled WGS sequence"/>
</dbReference>
<accession>K0KQH9</accession>
<feature type="compositionally biased region" description="Basic and acidic residues" evidence="2">
    <location>
        <begin position="255"/>
        <end position="276"/>
    </location>
</feature>
<feature type="transmembrane region" description="Helical" evidence="1">
    <location>
        <begin position="78"/>
        <end position="101"/>
    </location>
</feature>
<comment type="domain">
    <text evidence="1">The C4-type zinc finger motif is necessary both for its ER three-way tubular junction localization and formation.</text>
</comment>
<dbReference type="InterPro" id="IPR040115">
    <property type="entry name" value="Lnp"/>
</dbReference>
<comment type="caution">
    <text evidence="4">The sequence shown here is derived from an EMBL/GenBank/DDBJ whole genome shotgun (WGS) entry which is preliminary data.</text>
</comment>
<keyword evidence="1" id="KW-0812">Transmembrane</keyword>
<proteinExistence type="inferred from homology"/>
<dbReference type="PANTHER" id="PTHR22166">
    <property type="entry name" value="ENDOPLASMIC RETICULUM JUNCTION FORMATION PROTEIN LUNAPARK"/>
    <property type="match status" value="1"/>
</dbReference>
<dbReference type="Pfam" id="PF10058">
    <property type="entry name" value="Zn_ribbon_10"/>
    <property type="match status" value="1"/>
</dbReference>
<keyword evidence="5" id="KW-1185">Reference proteome</keyword>
<evidence type="ECO:0000313" key="4">
    <source>
        <dbReference type="EMBL" id="CCH44407.1"/>
    </source>
</evidence>
<dbReference type="AlphaFoldDB" id="K0KQH9"/>
<dbReference type="GO" id="GO:0008270">
    <property type="term" value="F:zinc ion binding"/>
    <property type="evidence" value="ECO:0007669"/>
    <property type="project" value="UniProtKB-KW"/>
</dbReference>
<protein>
    <recommendedName>
        <fullName evidence="1">Endoplasmic reticulum junction formation protein lunapark</fullName>
    </recommendedName>
</protein>
<dbReference type="EMBL" id="CAIF01000123">
    <property type="protein sequence ID" value="CCH44407.1"/>
    <property type="molecule type" value="Genomic_DNA"/>
</dbReference>
<dbReference type="STRING" id="1206466.K0KQH9"/>
<evidence type="ECO:0000259" key="3">
    <source>
        <dbReference type="Pfam" id="PF10058"/>
    </source>
</evidence>
<evidence type="ECO:0000256" key="1">
    <source>
        <dbReference type="RuleBase" id="RU367073"/>
    </source>
</evidence>
<feature type="compositionally biased region" description="Polar residues" evidence="2">
    <location>
        <begin position="286"/>
        <end position="299"/>
    </location>
</feature>
<dbReference type="GO" id="GO:0071788">
    <property type="term" value="P:endoplasmic reticulum tubular network maintenance"/>
    <property type="evidence" value="ECO:0007669"/>
    <property type="project" value="UniProtKB-UniRule"/>
</dbReference>
<name>K0KQH9_WICCF</name>
<dbReference type="FunCoup" id="K0KQH9">
    <property type="interactions" value="27"/>
</dbReference>
<evidence type="ECO:0000256" key="2">
    <source>
        <dbReference type="SAM" id="MobiDB-lite"/>
    </source>
</evidence>
<dbReference type="PANTHER" id="PTHR22166:SF12">
    <property type="entry name" value="ENDOPLASMIC RETICULUM JUNCTION FORMATION PROTEIN LUNAPARK"/>
    <property type="match status" value="1"/>
</dbReference>
<dbReference type="GO" id="GO:1903373">
    <property type="term" value="P:positive regulation of endoplasmic reticulum tubular network organization"/>
    <property type="evidence" value="ECO:0007669"/>
    <property type="project" value="UniProtKB-UniRule"/>
</dbReference>
<comment type="function">
    <text evidence="1">Plays a role in determining ER morphology.</text>
</comment>
<keyword evidence="1" id="KW-0479">Metal-binding</keyword>
<gene>
    <name evidence="4" type="ORF">BN7_3970</name>
</gene>
<dbReference type="eggNOG" id="KOG2846">
    <property type="taxonomic scope" value="Eukaryota"/>
</dbReference>
<keyword evidence="1" id="KW-1133">Transmembrane helix</keyword>
<keyword evidence="1" id="KW-0256">Endoplasmic reticulum</keyword>